<dbReference type="GO" id="GO:0016746">
    <property type="term" value="F:acyltransferase activity"/>
    <property type="evidence" value="ECO:0007669"/>
    <property type="project" value="UniProtKB-KW"/>
</dbReference>
<dbReference type="InterPro" id="IPR000182">
    <property type="entry name" value="GNAT_dom"/>
</dbReference>
<accession>A0ABT5K9H9</accession>
<keyword evidence="2 4" id="KW-0012">Acyltransferase</keyword>
<name>A0ABT5K9H9_9BURK</name>
<feature type="domain" description="N-acetyltransferase" evidence="3">
    <location>
        <begin position="3"/>
        <end position="150"/>
    </location>
</feature>
<proteinExistence type="predicted"/>
<dbReference type="SUPFAM" id="SSF55729">
    <property type="entry name" value="Acyl-CoA N-acyltransferases (Nat)"/>
    <property type="match status" value="1"/>
</dbReference>
<dbReference type="EC" id="2.3.1.-" evidence="4"/>
<evidence type="ECO:0000313" key="4">
    <source>
        <dbReference type="EMBL" id="MDC8770568.1"/>
    </source>
</evidence>
<sequence length="150" mass="16237">MQVQLRPTRADEVGELFRVRASTAENAISTERLAELGITPEAVRASLLAGEIHSWVAVHEAQVVGFCSAQNSSGEVLVLAVQAGFEGRGLGRALLACAVQHLRAVANCQRIWLMAGADPALRSHGFYRAQGWQASGRHDQHGDEELLWQA</sequence>
<evidence type="ECO:0000256" key="2">
    <source>
        <dbReference type="ARBA" id="ARBA00023315"/>
    </source>
</evidence>
<dbReference type="Proteomes" id="UP001221189">
    <property type="component" value="Unassembled WGS sequence"/>
</dbReference>
<comment type="caution">
    <text evidence="4">The sequence shown here is derived from an EMBL/GenBank/DDBJ whole genome shotgun (WGS) entry which is preliminary data.</text>
</comment>
<dbReference type="InterPro" id="IPR016181">
    <property type="entry name" value="Acyl_CoA_acyltransferase"/>
</dbReference>
<evidence type="ECO:0000259" key="3">
    <source>
        <dbReference type="PROSITE" id="PS51186"/>
    </source>
</evidence>
<evidence type="ECO:0000313" key="5">
    <source>
        <dbReference type="Proteomes" id="UP001221189"/>
    </source>
</evidence>
<organism evidence="4 5">
    <name type="scientific">Roseateles albus</name>
    <dbReference type="NCBI Taxonomy" id="2987525"/>
    <lineage>
        <taxon>Bacteria</taxon>
        <taxon>Pseudomonadati</taxon>
        <taxon>Pseudomonadota</taxon>
        <taxon>Betaproteobacteria</taxon>
        <taxon>Burkholderiales</taxon>
        <taxon>Sphaerotilaceae</taxon>
        <taxon>Roseateles</taxon>
    </lineage>
</organism>
<gene>
    <name evidence="4" type="ORF">PRZ03_03205</name>
</gene>
<dbReference type="Pfam" id="PF00583">
    <property type="entry name" value="Acetyltransf_1"/>
    <property type="match status" value="1"/>
</dbReference>
<keyword evidence="1 4" id="KW-0808">Transferase</keyword>
<dbReference type="RefSeq" id="WP_273599006.1">
    <property type="nucleotide sequence ID" value="NZ_JAQQXT010000002.1"/>
</dbReference>
<keyword evidence="5" id="KW-1185">Reference proteome</keyword>
<dbReference type="PANTHER" id="PTHR43877">
    <property type="entry name" value="AMINOALKYLPHOSPHONATE N-ACETYLTRANSFERASE-RELATED-RELATED"/>
    <property type="match status" value="1"/>
</dbReference>
<dbReference type="CDD" id="cd04301">
    <property type="entry name" value="NAT_SF"/>
    <property type="match status" value="1"/>
</dbReference>
<evidence type="ECO:0000256" key="1">
    <source>
        <dbReference type="ARBA" id="ARBA00022679"/>
    </source>
</evidence>
<dbReference type="Gene3D" id="3.40.630.30">
    <property type="match status" value="1"/>
</dbReference>
<dbReference type="PROSITE" id="PS51186">
    <property type="entry name" value="GNAT"/>
    <property type="match status" value="1"/>
</dbReference>
<dbReference type="EMBL" id="JAQQXT010000002">
    <property type="protein sequence ID" value="MDC8770568.1"/>
    <property type="molecule type" value="Genomic_DNA"/>
</dbReference>
<protein>
    <submittedName>
        <fullName evidence="4">GNAT family N-acetyltransferase</fullName>
        <ecNumber evidence="4">2.3.1.-</ecNumber>
    </submittedName>
</protein>
<dbReference type="InterPro" id="IPR050832">
    <property type="entry name" value="Bact_Acetyltransf"/>
</dbReference>
<reference evidence="4 5" key="1">
    <citation type="submission" date="2022-10" db="EMBL/GenBank/DDBJ databases">
        <title>Paucibacter sp. hw1 Genome sequencing.</title>
        <authorList>
            <person name="Park S."/>
        </authorList>
    </citation>
    <scope>NUCLEOTIDE SEQUENCE [LARGE SCALE GENOMIC DNA]</scope>
    <source>
        <strain evidence="5">hw1</strain>
    </source>
</reference>